<keyword evidence="1" id="KW-0687">Ribonucleoprotein</keyword>
<dbReference type="GeneID" id="36493061"/>
<protein>
    <submittedName>
        <fullName evidence="1">Ribosomal protein L31</fullName>
    </submittedName>
</protein>
<dbReference type="RefSeq" id="YP_009476655.1">
    <property type="nucleotide sequence ID" value="NC_037452.1"/>
</dbReference>
<organism evidence="1">
    <name type="scientific">Storeatula sp. CCMP1868</name>
    <dbReference type="NCBI Taxonomy" id="195070"/>
    <lineage>
        <taxon>Eukaryota</taxon>
        <taxon>Cryptophyceae</taxon>
        <taxon>Pyrenomonadales</taxon>
        <taxon>Pyrenomonadaceae</taxon>
        <taxon>Storeatula</taxon>
    </lineage>
</organism>
<evidence type="ECO:0000313" key="1">
    <source>
        <dbReference type="EMBL" id="AVM81148.1"/>
    </source>
</evidence>
<gene>
    <name evidence="1" type="primary">rpl31</name>
    <name evidence="1" type="ORF">StoMt_p019</name>
</gene>
<name>A0A2P1G858_9CRYP</name>
<accession>A0A2P1G858</accession>
<geneLocation type="mitochondrion" evidence="1"/>
<proteinExistence type="predicted"/>
<keyword evidence="1" id="KW-0689">Ribosomal protein</keyword>
<sequence length="76" mass="9100">MKNKFNLKPNKIAIRFTDESVSYFKIMERKPLLQVDKDVKSIKKWEFSIFGVKVTSVEEKPIDKFRNKFVKLFLSQ</sequence>
<dbReference type="GO" id="GO:0005840">
    <property type="term" value="C:ribosome"/>
    <property type="evidence" value="ECO:0007669"/>
    <property type="project" value="UniProtKB-KW"/>
</dbReference>
<reference evidence="1" key="1">
    <citation type="journal article" date="2018" name="BMC Genomics">
        <title>Comparative mitochondrial genomics of cryptophyte algae: gene shuffling and dynamic mobile genetic elements.</title>
        <authorList>
            <person name="Kim J.I."/>
            <person name="Yoon H.S."/>
            <person name="Yi G."/>
            <person name="Shin W."/>
            <person name="Archibald J.M."/>
        </authorList>
    </citation>
    <scope>NUCLEOTIDE SEQUENCE</scope>
    <source>
        <strain evidence="1">CCMP1868</strain>
    </source>
</reference>
<keyword evidence="1" id="KW-0496">Mitochondrion</keyword>
<dbReference type="AlphaFoldDB" id="A0A2P1G858"/>
<dbReference type="EMBL" id="MG680943">
    <property type="protein sequence ID" value="AVM81148.1"/>
    <property type="molecule type" value="Genomic_DNA"/>
</dbReference>